<evidence type="ECO:0000259" key="2">
    <source>
        <dbReference type="Pfam" id="PF00892"/>
    </source>
</evidence>
<feature type="transmembrane region" description="Helical" evidence="1">
    <location>
        <begin position="34"/>
        <end position="54"/>
    </location>
</feature>
<feature type="transmembrane region" description="Helical" evidence="1">
    <location>
        <begin position="261"/>
        <end position="282"/>
    </location>
</feature>
<evidence type="ECO:0000256" key="1">
    <source>
        <dbReference type="SAM" id="Phobius"/>
    </source>
</evidence>
<keyword evidence="1" id="KW-0812">Transmembrane</keyword>
<feature type="transmembrane region" description="Helical" evidence="1">
    <location>
        <begin position="123"/>
        <end position="141"/>
    </location>
</feature>
<comment type="caution">
    <text evidence="3">The sequence shown here is derived from an EMBL/GenBank/DDBJ whole genome shotgun (WGS) entry which is preliminary data.</text>
</comment>
<dbReference type="PANTHER" id="PTHR22911">
    <property type="entry name" value="ACYL-MALONYL CONDENSING ENZYME-RELATED"/>
    <property type="match status" value="1"/>
</dbReference>
<dbReference type="InterPro" id="IPR037185">
    <property type="entry name" value="EmrE-like"/>
</dbReference>
<keyword evidence="1" id="KW-1133">Transmembrane helix</keyword>
<evidence type="ECO:0000313" key="3">
    <source>
        <dbReference type="EMBL" id="MFD2738186.1"/>
    </source>
</evidence>
<feature type="transmembrane region" description="Helical" evidence="1">
    <location>
        <begin position="237"/>
        <end position="255"/>
    </location>
</feature>
<name>A0ABW5TZD3_9RHOB</name>
<sequence length="296" mass="30328">MNDHLKGLLITTAGVLCVVPDSLFVRLIEAPALAIAFWRVALAGVATGLGVLLLQGPGPFRALSRSGWLGVVYVVGIGSAGVLFVLAVSLTSIANVVFIIASLPVFAALFSRIFLAEMLSTRMLLTLAAVLPGLAVIAYGSGETEGARLAGDLLALSVSAMFAAALTAARYLRGISMVPGVAVGYLLGALAISPWAMPLSVSAEQFPLVFTHAGFIAASGALLAIGPRYIASAEVGLLVLLESVLAPLLAWAVIGEDPGRYALLGGAVVLGALGISNLAALLRPRPARAGLLRNRR</sequence>
<feature type="domain" description="EamA" evidence="2">
    <location>
        <begin position="150"/>
        <end position="275"/>
    </location>
</feature>
<reference evidence="4" key="1">
    <citation type="journal article" date="2019" name="Int. J. Syst. Evol. Microbiol.">
        <title>The Global Catalogue of Microorganisms (GCM) 10K type strain sequencing project: providing services to taxonomists for standard genome sequencing and annotation.</title>
        <authorList>
            <consortium name="The Broad Institute Genomics Platform"/>
            <consortium name="The Broad Institute Genome Sequencing Center for Infectious Disease"/>
            <person name="Wu L."/>
            <person name="Ma J."/>
        </authorList>
    </citation>
    <scope>NUCLEOTIDE SEQUENCE [LARGE SCALE GENOMIC DNA]</scope>
    <source>
        <strain evidence="4">TISTR 2562</strain>
    </source>
</reference>
<dbReference type="SUPFAM" id="SSF103481">
    <property type="entry name" value="Multidrug resistance efflux transporter EmrE"/>
    <property type="match status" value="2"/>
</dbReference>
<feature type="transmembrane region" description="Helical" evidence="1">
    <location>
        <begin position="153"/>
        <end position="172"/>
    </location>
</feature>
<gene>
    <name evidence="3" type="ORF">ACFSUD_01240</name>
</gene>
<proteinExistence type="predicted"/>
<dbReference type="Proteomes" id="UP001597474">
    <property type="component" value="Unassembled WGS sequence"/>
</dbReference>
<keyword evidence="1" id="KW-0472">Membrane</keyword>
<feature type="transmembrane region" description="Helical" evidence="1">
    <location>
        <begin position="93"/>
        <end position="111"/>
    </location>
</feature>
<evidence type="ECO:0000313" key="4">
    <source>
        <dbReference type="Proteomes" id="UP001597474"/>
    </source>
</evidence>
<dbReference type="InterPro" id="IPR000620">
    <property type="entry name" value="EamA_dom"/>
</dbReference>
<feature type="transmembrane region" description="Helical" evidence="1">
    <location>
        <begin position="179"/>
        <end position="197"/>
    </location>
</feature>
<protein>
    <submittedName>
        <fullName evidence="3">DMT family transporter</fullName>
    </submittedName>
</protein>
<organism evidence="3 4">
    <name type="scientific">Sulfitobacter aestuarii</name>
    <dbReference type="NCBI Taxonomy" id="2161676"/>
    <lineage>
        <taxon>Bacteria</taxon>
        <taxon>Pseudomonadati</taxon>
        <taxon>Pseudomonadota</taxon>
        <taxon>Alphaproteobacteria</taxon>
        <taxon>Rhodobacterales</taxon>
        <taxon>Roseobacteraceae</taxon>
        <taxon>Sulfitobacter</taxon>
    </lineage>
</organism>
<dbReference type="Pfam" id="PF00892">
    <property type="entry name" value="EamA"/>
    <property type="match status" value="2"/>
</dbReference>
<feature type="transmembrane region" description="Helical" evidence="1">
    <location>
        <begin position="209"/>
        <end position="230"/>
    </location>
</feature>
<dbReference type="EMBL" id="JBHUMP010000001">
    <property type="protein sequence ID" value="MFD2738186.1"/>
    <property type="molecule type" value="Genomic_DNA"/>
</dbReference>
<feature type="domain" description="EamA" evidence="2">
    <location>
        <begin position="13"/>
        <end position="138"/>
    </location>
</feature>
<accession>A0ABW5TZD3</accession>
<keyword evidence="4" id="KW-1185">Reference proteome</keyword>
<feature type="transmembrane region" description="Helical" evidence="1">
    <location>
        <begin position="7"/>
        <end position="28"/>
    </location>
</feature>
<dbReference type="RefSeq" id="WP_386370674.1">
    <property type="nucleotide sequence ID" value="NZ_JBHUMP010000001.1"/>
</dbReference>
<feature type="transmembrane region" description="Helical" evidence="1">
    <location>
        <begin position="66"/>
        <end position="87"/>
    </location>
</feature>